<dbReference type="AlphaFoldDB" id="A0A855IVA3"/>
<accession>A0A855IVA3</accession>
<protein>
    <submittedName>
        <fullName evidence="1">Uncharacterized protein</fullName>
    </submittedName>
</protein>
<dbReference type="EMBL" id="MCZJ01000007">
    <property type="protein sequence ID" value="PMM61616.1"/>
    <property type="molecule type" value="Genomic_DNA"/>
</dbReference>
<dbReference type="Proteomes" id="UP000235554">
    <property type="component" value="Unassembled WGS sequence"/>
</dbReference>
<organism evidence="1 2">
    <name type="scientific">Vibrio lentus</name>
    <dbReference type="NCBI Taxonomy" id="136468"/>
    <lineage>
        <taxon>Bacteria</taxon>
        <taxon>Pseudomonadati</taxon>
        <taxon>Pseudomonadota</taxon>
        <taxon>Gammaproteobacteria</taxon>
        <taxon>Vibrionales</taxon>
        <taxon>Vibrionaceae</taxon>
        <taxon>Vibrio</taxon>
    </lineage>
</organism>
<comment type="caution">
    <text evidence="1">The sequence shown here is derived from an EMBL/GenBank/DDBJ whole genome shotgun (WGS) entry which is preliminary data.</text>
</comment>
<dbReference type="InterPro" id="IPR011989">
    <property type="entry name" value="ARM-like"/>
</dbReference>
<proteinExistence type="predicted"/>
<dbReference type="SUPFAM" id="SSF48371">
    <property type="entry name" value="ARM repeat"/>
    <property type="match status" value="1"/>
</dbReference>
<gene>
    <name evidence="1" type="ORF">BCT50_17555</name>
</gene>
<dbReference type="InterPro" id="IPR016024">
    <property type="entry name" value="ARM-type_fold"/>
</dbReference>
<name>A0A855IVA3_9VIBR</name>
<evidence type="ECO:0000313" key="2">
    <source>
        <dbReference type="Proteomes" id="UP000235554"/>
    </source>
</evidence>
<sequence>MSLEEIKAKLQAASDTKEGLLTQISDLYIKKIRSNDEALKGALADLHNSGDIDLVNIVSVVDKASIEYNSFSILSAFESTLPSLNSSVEDVLHCLVLIKQQTGRDMAIGGAYQRFCKAENHRPRDSVKFILEQSELSTYASFLSSSILSFNSNQMIEAIQTIESLVANANKMVRGQAYLTLGNIDVDEAHACAIWELLYSSTTSEQENSCRAGILRAIIFFGGRFPSYWPQIEDLISTTFDDTNKEVLYVISELVAFQSVTLPKSILNILLKKLANVSPEHTDTIDNIDHLLVRLISNDTPSVAVELLESILAVGVKVSMLDYFSNELLSKHQELLNHITTKWFLSGTSSLCSGVSELVNDLTSKDLTLEAEIELLEQGIKQEFVSHKAVGWLFTRPIAAASFILSIYNVASTTTRKQLEQVLYEPLLLSYPGELKQFFQSCIDKGMNENLCERLLNRLQAYHSGIEQVSGLNELMAPSENLSAYWRESNKDMQAAYEKASRSSFISQIATTQKLLYGNSSIYYVHQGDGDQVRQEVQMRSFSHSTEMPRLNVLDPENLDYTLRVYRHERLKSEVDS</sequence>
<dbReference type="RefSeq" id="WP_016800143.1">
    <property type="nucleotide sequence ID" value="NZ_MCZJ01000007.1"/>
</dbReference>
<reference evidence="2" key="1">
    <citation type="submission" date="2016-07" db="EMBL/GenBank/DDBJ databases">
        <title>Nontailed viruses are major unrecognized killers of bacteria in the ocean.</title>
        <authorList>
            <person name="Kauffman K."/>
            <person name="Hussain F."/>
            <person name="Yang J."/>
            <person name="Arevalo P."/>
            <person name="Brown J."/>
            <person name="Cutler M."/>
            <person name="Kelly L."/>
            <person name="Polz M.F."/>
        </authorList>
    </citation>
    <scope>NUCLEOTIDE SEQUENCE [LARGE SCALE GENOMIC DNA]</scope>
    <source>
        <strain evidence="2">10N.261.48.A1</strain>
    </source>
</reference>
<evidence type="ECO:0000313" key="1">
    <source>
        <dbReference type="EMBL" id="PMM61616.1"/>
    </source>
</evidence>
<dbReference type="Gene3D" id="1.25.10.10">
    <property type="entry name" value="Leucine-rich Repeat Variant"/>
    <property type="match status" value="1"/>
</dbReference>